<dbReference type="InterPro" id="IPR001014">
    <property type="entry name" value="Ribosomal_uL23_CS"/>
</dbReference>
<dbReference type="HAMAP" id="MF_01369_B">
    <property type="entry name" value="Ribosomal_uL23_B"/>
    <property type="match status" value="1"/>
</dbReference>
<dbReference type="SUPFAM" id="SSF54189">
    <property type="entry name" value="Ribosomal proteins S24e, L23 and L15e"/>
    <property type="match status" value="1"/>
</dbReference>
<keyword evidence="2 6" id="KW-0699">rRNA-binding</keyword>
<dbReference type="RefSeq" id="WP_129720099.1">
    <property type="nucleotide sequence ID" value="NZ_LR214951.1"/>
</dbReference>
<dbReference type="InterPro" id="IPR012678">
    <property type="entry name" value="Ribosomal_uL23/eL15/eS24_sf"/>
</dbReference>
<reference evidence="9 10" key="1">
    <citation type="submission" date="2019-01" db="EMBL/GenBank/DDBJ databases">
        <authorList>
            <consortium name="Pathogen Informatics"/>
        </authorList>
    </citation>
    <scope>NUCLEOTIDE SEQUENCE [LARGE SCALE GENOMIC DNA]</scope>
    <source>
        <strain evidence="9 10">NCTC10166</strain>
    </source>
</reference>
<feature type="compositionally biased region" description="Basic and acidic residues" evidence="8">
    <location>
        <begin position="112"/>
        <end position="127"/>
    </location>
</feature>
<keyword evidence="10" id="KW-1185">Reference proteome</keyword>
<dbReference type="Pfam" id="PF00276">
    <property type="entry name" value="Ribosomal_L23"/>
    <property type="match status" value="1"/>
</dbReference>
<dbReference type="GO" id="GO:0005840">
    <property type="term" value="C:ribosome"/>
    <property type="evidence" value="ECO:0007669"/>
    <property type="project" value="UniProtKB-KW"/>
</dbReference>
<dbReference type="InterPro" id="IPR013025">
    <property type="entry name" value="Ribosomal_uL23-like"/>
</dbReference>
<dbReference type="GO" id="GO:0019843">
    <property type="term" value="F:rRNA binding"/>
    <property type="evidence" value="ECO:0007669"/>
    <property type="project" value="UniProtKB-UniRule"/>
</dbReference>
<evidence type="ECO:0000256" key="7">
    <source>
        <dbReference type="RuleBase" id="RU003934"/>
    </source>
</evidence>
<evidence type="ECO:0000256" key="4">
    <source>
        <dbReference type="ARBA" id="ARBA00022980"/>
    </source>
</evidence>
<keyword evidence="5 6" id="KW-0687">Ribonucleoprotein</keyword>
<evidence type="ECO:0000313" key="10">
    <source>
        <dbReference type="Proteomes" id="UP000289440"/>
    </source>
</evidence>
<dbReference type="PANTHER" id="PTHR11620">
    <property type="entry name" value="60S RIBOSOMAL PROTEIN L23A"/>
    <property type="match status" value="1"/>
</dbReference>
<sequence length="142" mass="16069">MKANEIIKYPILTEKSYQLMSSGVYVFAVDRKTNRSEVKKAIQSIFDVEVIKVNIFNVPKKPAKLGRFKGFKNSYKKAIVTLAEGHTINLLNEDLEESQDSKEVVENTQVSNEEKKSTRETKDASAIEKKVAEKLASKSNKE</sequence>
<dbReference type="Proteomes" id="UP000289440">
    <property type="component" value="Chromosome"/>
</dbReference>
<dbReference type="OrthoDB" id="9793353at2"/>
<dbReference type="KEGG" id="mnu:NCTC10166_00712"/>
<dbReference type="NCBIfam" id="NF008919">
    <property type="entry name" value="PRK12280.1-3"/>
    <property type="match status" value="1"/>
</dbReference>
<feature type="region of interest" description="Disordered" evidence="8">
    <location>
        <begin position="97"/>
        <end position="127"/>
    </location>
</feature>
<proteinExistence type="inferred from homology"/>
<dbReference type="GO" id="GO:0003735">
    <property type="term" value="F:structural constituent of ribosome"/>
    <property type="evidence" value="ECO:0007669"/>
    <property type="project" value="InterPro"/>
</dbReference>
<comment type="function">
    <text evidence="6">One of the early assembly proteins it binds 23S rRNA. One of the proteins that surrounds the polypeptide exit tunnel on the outside of the ribosome. Forms the main docking site for trigger factor binding to the ribosome.</text>
</comment>
<evidence type="ECO:0000256" key="8">
    <source>
        <dbReference type="SAM" id="MobiDB-lite"/>
    </source>
</evidence>
<dbReference type="Gene3D" id="3.30.70.330">
    <property type="match status" value="1"/>
</dbReference>
<evidence type="ECO:0000256" key="6">
    <source>
        <dbReference type="HAMAP-Rule" id="MF_01369"/>
    </source>
</evidence>
<dbReference type="GO" id="GO:0006412">
    <property type="term" value="P:translation"/>
    <property type="evidence" value="ECO:0007669"/>
    <property type="project" value="UniProtKB-UniRule"/>
</dbReference>
<dbReference type="GO" id="GO:1990904">
    <property type="term" value="C:ribonucleoprotein complex"/>
    <property type="evidence" value="ECO:0007669"/>
    <property type="project" value="UniProtKB-KW"/>
</dbReference>
<dbReference type="NCBIfam" id="NF004363">
    <property type="entry name" value="PRK05738.2-4"/>
    <property type="match status" value="1"/>
</dbReference>
<accession>A0A449A661</accession>
<evidence type="ECO:0000313" key="9">
    <source>
        <dbReference type="EMBL" id="VEU59728.1"/>
    </source>
</evidence>
<protein>
    <recommendedName>
        <fullName evidence="6">Large ribosomal subunit protein uL23</fullName>
    </recommendedName>
</protein>
<comment type="similarity">
    <text evidence="1 6 7">Belongs to the universal ribosomal protein uL23 family.</text>
</comment>
<name>A0A449A661_9BACT</name>
<evidence type="ECO:0000256" key="5">
    <source>
        <dbReference type="ARBA" id="ARBA00023274"/>
    </source>
</evidence>
<gene>
    <name evidence="6 9" type="primary">rplW</name>
    <name evidence="9" type="ORF">NCTC10166_00712</name>
</gene>
<dbReference type="AlphaFoldDB" id="A0A449A661"/>
<dbReference type="InterPro" id="IPR012677">
    <property type="entry name" value="Nucleotide-bd_a/b_plait_sf"/>
</dbReference>
<keyword evidence="4 6" id="KW-0689">Ribosomal protein</keyword>
<evidence type="ECO:0000256" key="2">
    <source>
        <dbReference type="ARBA" id="ARBA00022730"/>
    </source>
</evidence>
<keyword evidence="3 6" id="KW-0694">RNA-binding</keyword>
<organism evidence="9 10">
    <name type="scientific">Mesomycoplasma neurolyticum</name>
    <dbReference type="NCBI Taxonomy" id="2120"/>
    <lineage>
        <taxon>Bacteria</taxon>
        <taxon>Bacillati</taxon>
        <taxon>Mycoplasmatota</taxon>
        <taxon>Mycoplasmoidales</taxon>
        <taxon>Metamycoplasmataceae</taxon>
        <taxon>Mesomycoplasma</taxon>
    </lineage>
</organism>
<dbReference type="PROSITE" id="PS00050">
    <property type="entry name" value="RIBOSOMAL_L23"/>
    <property type="match status" value="1"/>
</dbReference>
<comment type="subunit">
    <text evidence="6">Part of the 50S ribosomal subunit. Contacts protein L29, and trigger factor when it is bound to the ribosome.</text>
</comment>
<evidence type="ECO:0000256" key="3">
    <source>
        <dbReference type="ARBA" id="ARBA00022884"/>
    </source>
</evidence>
<evidence type="ECO:0000256" key="1">
    <source>
        <dbReference type="ARBA" id="ARBA00006700"/>
    </source>
</evidence>
<dbReference type="EMBL" id="LR214951">
    <property type="protein sequence ID" value="VEU59728.1"/>
    <property type="molecule type" value="Genomic_DNA"/>
</dbReference>